<dbReference type="InterPro" id="IPR036770">
    <property type="entry name" value="Ankyrin_rpt-contain_sf"/>
</dbReference>
<evidence type="ECO:0000259" key="2">
    <source>
        <dbReference type="Pfam" id="PF13962"/>
    </source>
</evidence>
<dbReference type="PANTHER" id="PTHR24128">
    <property type="entry name" value="HOMEOBOX PROTEIN WARIAI"/>
    <property type="match status" value="1"/>
</dbReference>
<evidence type="ECO:0000313" key="3">
    <source>
        <dbReference type="EMBL" id="KAK9999783.1"/>
    </source>
</evidence>
<keyword evidence="1" id="KW-0040">ANK repeat</keyword>
<dbReference type="InterPro" id="IPR026961">
    <property type="entry name" value="PGG_dom"/>
</dbReference>
<dbReference type="PROSITE" id="PS50297">
    <property type="entry name" value="ANK_REP_REGION"/>
    <property type="match status" value="1"/>
</dbReference>
<name>A0AAW2CQN0_9ROSI</name>
<dbReference type="EMBL" id="JAZDWU010000006">
    <property type="protein sequence ID" value="KAK9999783.1"/>
    <property type="molecule type" value="Genomic_DNA"/>
</dbReference>
<dbReference type="Pfam" id="PF13962">
    <property type="entry name" value="PGG"/>
    <property type="match status" value="1"/>
</dbReference>
<keyword evidence="4" id="KW-1185">Reference proteome</keyword>
<feature type="repeat" description="ANK" evidence="1">
    <location>
        <begin position="155"/>
        <end position="192"/>
    </location>
</feature>
<evidence type="ECO:0000313" key="4">
    <source>
        <dbReference type="Proteomes" id="UP001459277"/>
    </source>
</evidence>
<dbReference type="InterPro" id="IPR002110">
    <property type="entry name" value="Ankyrin_rpt"/>
</dbReference>
<reference evidence="3 4" key="1">
    <citation type="submission" date="2024-01" db="EMBL/GenBank/DDBJ databases">
        <title>A telomere-to-telomere, gap-free genome of sweet tea (Lithocarpus litseifolius).</title>
        <authorList>
            <person name="Zhou J."/>
        </authorList>
    </citation>
    <scope>NUCLEOTIDE SEQUENCE [LARGE SCALE GENOMIC DNA]</scope>
    <source>
        <strain evidence="3">Zhou-2022a</strain>
        <tissue evidence="3">Leaf</tissue>
    </source>
</reference>
<comment type="caution">
    <text evidence="3">The sequence shown here is derived from an EMBL/GenBank/DDBJ whole genome shotgun (WGS) entry which is preliminary data.</text>
</comment>
<dbReference type="SMART" id="SM00248">
    <property type="entry name" value="ANK"/>
    <property type="match status" value="4"/>
</dbReference>
<dbReference type="Pfam" id="PF12796">
    <property type="entry name" value="Ank_2"/>
    <property type="match status" value="1"/>
</dbReference>
<dbReference type="SUPFAM" id="SSF48403">
    <property type="entry name" value="Ankyrin repeat"/>
    <property type="match status" value="1"/>
</dbReference>
<feature type="domain" description="PGG" evidence="2">
    <location>
        <begin position="281"/>
        <end position="318"/>
    </location>
</feature>
<evidence type="ECO:0000256" key="1">
    <source>
        <dbReference type="PROSITE-ProRule" id="PRU00023"/>
    </source>
</evidence>
<gene>
    <name evidence="3" type="ORF">SO802_019386</name>
</gene>
<dbReference type="AlphaFoldDB" id="A0AAW2CQN0"/>
<accession>A0AAW2CQN0</accession>
<dbReference type="Proteomes" id="UP001459277">
    <property type="component" value="Unassembled WGS sequence"/>
</dbReference>
<dbReference type="PROSITE" id="PS50088">
    <property type="entry name" value="ANK_REPEAT"/>
    <property type="match status" value="1"/>
</dbReference>
<proteinExistence type="predicted"/>
<organism evidence="3 4">
    <name type="scientific">Lithocarpus litseifolius</name>
    <dbReference type="NCBI Taxonomy" id="425828"/>
    <lineage>
        <taxon>Eukaryota</taxon>
        <taxon>Viridiplantae</taxon>
        <taxon>Streptophyta</taxon>
        <taxon>Embryophyta</taxon>
        <taxon>Tracheophyta</taxon>
        <taxon>Spermatophyta</taxon>
        <taxon>Magnoliopsida</taxon>
        <taxon>eudicotyledons</taxon>
        <taxon>Gunneridae</taxon>
        <taxon>Pentapetalae</taxon>
        <taxon>rosids</taxon>
        <taxon>fabids</taxon>
        <taxon>Fagales</taxon>
        <taxon>Fagaceae</taxon>
        <taxon>Lithocarpus</taxon>
    </lineage>
</organism>
<dbReference type="Gene3D" id="1.25.40.20">
    <property type="entry name" value="Ankyrin repeat-containing domain"/>
    <property type="match status" value="1"/>
</dbReference>
<dbReference type="PANTHER" id="PTHR24128:SF24">
    <property type="entry name" value="ANKYRIN REPEAT PROTEIN"/>
    <property type="match status" value="1"/>
</dbReference>
<sequence>MSAYSIMGKRIVKLNEVAQHGNIEAFYSLIIREDVRVLEDIDELPFVHTPLHIAASAGGPQHIQFAMEMMRLKPSFARKLNLNGCSPIHLVLQEGHTQMVHRFLRVDGDLVRVKGKEGRTPLHDVAAAAATEQQLDLLDKFLSECPNSIKDVTIQNQTALHIALENNNLDAFKRLAVRVLLNRGVNLNVRNSDGHTAQDMLQEQTQVNNSEIMDMLSYDGPLSCLCLPKVITSCLFCERSRIFKKTVLFFERLGIFRGIILVLERLRIFRKKIVEWGRISNDDRNALLVVAALLITITYQVVLSPPGGLWQDTKIPGEPSDTTAAAPDDEIYSDYTSDEISSEHIRIPIVHYAGKAIAQATFVNFEIVATINYITFRVYSVGGVEKWEDGKLWEDGKVRGWKIFSFPSYMFGWGSGKVGGWKTFVFGWREKGKDGKCNLYKLTIIPLLYNM</sequence>
<protein>
    <recommendedName>
        <fullName evidence="2">PGG domain-containing protein</fullName>
    </recommendedName>
</protein>